<accession>A0ABS7IXJ2</accession>
<sequence length="87" mass="9607">MLNFLRTAVQLVIMILSLASAMIAALTAASGPQLPDDLSRNVDYPLWALRAEASVFVIFELRVDPRGRVYECTVLDSVGSERLAREI</sequence>
<dbReference type="Proteomes" id="UP000783253">
    <property type="component" value="Unassembled WGS sequence"/>
</dbReference>
<feature type="domain" description="TonB C-terminal" evidence="2">
    <location>
        <begin position="29"/>
        <end position="87"/>
    </location>
</feature>
<dbReference type="InterPro" id="IPR037682">
    <property type="entry name" value="TonB_C"/>
</dbReference>
<keyword evidence="4" id="KW-1185">Reference proteome</keyword>
<feature type="chain" id="PRO_5046704225" evidence="1">
    <location>
        <begin position="25"/>
        <end position="87"/>
    </location>
</feature>
<comment type="caution">
    <text evidence="3">The sequence shown here is derived from an EMBL/GenBank/DDBJ whole genome shotgun (WGS) entry which is preliminary data.</text>
</comment>
<dbReference type="EMBL" id="JAIGNK010000002">
    <property type="protein sequence ID" value="MBX7457739.1"/>
    <property type="molecule type" value="Genomic_DNA"/>
</dbReference>
<dbReference type="RefSeq" id="WP_221573175.1">
    <property type="nucleotide sequence ID" value="NZ_JAIGNK010000002.1"/>
</dbReference>
<name>A0ABS7IXJ2_9SPHN</name>
<organism evidence="3 4">
    <name type="scientific">Qipengyuania polymorpha</name>
    <dbReference type="NCBI Taxonomy" id="2867234"/>
    <lineage>
        <taxon>Bacteria</taxon>
        <taxon>Pseudomonadati</taxon>
        <taxon>Pseudomonadota</taxon>
        <taxon>Alphaproteobacteria</taxon>
        <taxon>Sphingomonadales</taxon>
        <taxon>Erythrobacteraceae</taxon>
        <taxon>Qipengyuania</taxon>
    </lineage>
</organism>
<dbReference type="SUPFAM" id="SSF74653">
    <property type="entry name" value="TolA/TonB C-terminal domain"/>
    <property type="match status" value="1"/>
</dbReference>
<feature type="signal peptide" evidence="1">
    <location>
        <begin position="1"/>
        <end position="24"/>
    </location>
</feature>
<dbReference type="PROSITE" id="PS52015">
    <property type="entry name" value="TONB_CTD"/>
    <property type="match status" value="1"/>
</dbReference>
<reference evidence="3 4" key="1">
    <citation type="submission" date="2021-08" db="EMBL/GenBank/DDBJ databases">
        <title>Comparative Genomics Analysis of the Genus Qipengyuania Reveals Extensive Genetic Diversity and Metabolic Versatility, Including the Description of Fifteen Novel Species.</title>
        <authorList>
            <person name="Liu Y."/>
        </authorList>
    </citation>
    <scope>NUCLEOTIDE SEQUENCE [LARGE SCALE GENOMIC DNA]</scope>
    <source>
        <strain evidence="3 4">1NDH17</strain>
    </source>
</reference>
<proteinExistence type="predicted"/>
<evidence type="ECO:0000259" key="2">
    <source>
        <dbReference type="PROSITE" id="PS52015"/>
    </source>
</evidence>
<gene>
    <name evidence="3" type="ORF">K3152_05735</name>
</gene>
<protein>
    <submittedName>
        <fullName evidence="3">Energy transducer TonB</fullName>
    </submittedName>
</protein>
<evidence type="ECO:0000256" key="1">
    <source>
        <dbReference type="SAM" id="SignalP"/>
    </source>
</evidence>
<keyword evidence="1" id="KW-0732">Signal</keyword>
<evidence type="ECO:0000313" key="3">
    <source>
        <dbReference type="EMBL" id="MBX7457739.1"/>
    </source>
</evidence>
<evidence type="ECO:0000313" key="4">
    <source>
        <dbReference type="Proteomes" id="UP000783253"/>
    </source>
</evidence>
<dbReference type="Gene3D" id="3.30.1150.10">
    <property type="match status" value="1"/>
</dbReference>